<dbReference type="InterPro" id="IPR003657">
    <property type="entry name" value="WRKY_dom"/>
</dbReference>
<name>A0A2R6R4K5_ACTCC</name>
<feature type="region of interest" description="Disordered" evidence="6">
    <location>
        <begin position="68"/>
        <end position="89"/>
    </location>
</feature>
<evidence type="ECO:0000256" key="1">
    <source>
        <dbReference type="ARBA" id="ARBA00004123"/>
    </source>
</evidence>
<comment type="subcellular location">
    <subcellularLocation>
        <location evidence="1">Nucleus</location>
    </subcellularLocation>
</comment>
<evidence type="ECO:0000313" key="8">
    <source>
        <dbReference type="EMBL" id="PSS20949.1"/>
    </source>
</evidence>
<dbReference type="Gene3D" id="2.20.25.80">
    <property type="entry name" value="WRKY domain"/>
    <property type="match status" value="1"/>
</dbReference>
<evidence type="ECO:0000313" key="9">
    <source>
        <dbReference type="Proteomes" id="UP000241394"/>
    </source>
</evidence>
<dbReference type="GO" id="GO:0009751">
    <property type="term" value="P:response to salicylic acid"/>
    <property type="evidence" value="ECO:0007669"/>
    <property type="project" value="UniProtKB-ARBA"/>
</dbReference>
<sequence>MDSTMEDTSLNLNLNLNINPQTTMMKRQGDEELNRMSAENKKLTEMLCFMHENYKSLEGKLVDLMQKNSENREPKLKKRKAEDENYGGAITNNGNIETCSNSDGGRSWKRPREIRNSVSSFCVKTDPSDTSLIVRDGYQWRKYGQKVTRDNPSPRAYYKCSFAPTCTVKKKVQRSVDDPYLVVAIYEGEHNHPHPNPPDASLGFNQGHIIPGSISSPNSTICSSPSLIMDSTQPESCTTDAEKPISGIDMPAFQELLVEKMANSLTRNHNFTTALAAAISTRILDHDL</sequence>
<dbReference type="AlphaFoldDB" id="A0A2R6R4K5"/>
<keyword evidence="3" id="KW-0238">DNA-binding</keyword>
<dbReference type="GO" id="GO:0002237">
    <property type="term" value="P:response to molecule of bacterial origin"/>
    <property type="evidence" value="ECO:0007669"/>
    <property type="project" value="UniProtKB-ARBA"/>
</dbReference>
<dbReference type="SMART" id="SM00774">
    <property type="entry name" value="WRKY"/>
    <property type="match status" value="1"/>
</dbReference>
<evidence type="ECO:0000256" key="6">
    <source>
        <dbReference type="SAM" id="MobiDB-lite"/>
    </source>
</evidence>
<reference evidence="9" key="2">
    <citation type="journal article" date="2018" name="BMC Genomics">
        <title>A manually annotated Actinidia chinensis var. chinensis (kiwifruit) genome highlights the challenges associated with draft genomes and gene prediction in plants.</title>
        <authorList>
            <person name="Pilkington S.M."/>
            <person name="Crowhurst R."/>
            <person name="Hilario E."/>
            <person name="Nardozza S."/>
            <person name="Fraser L."/>
            <person name="Peng Y."/>
            <person name="Gunaseelan K."/>
            <person name="Simpson R."/>
            <person name="Tahir J."/>
            <person name="Deroles S.C."/>
            <person name="Templeton K."/>
            <person name="Luo Z."/>
            <person name="Davy M."/>
            <person name="Cheng C."/>
            <person name="McNeilage M."/>
            <person name="Scaglione D."/>
            <person name="Liu Y."/>
            <person name="Zhang Q."/>
            <person name="Datson P."/>
            <person name="De Silva N."/>
            <person name="Gardiner S.E."/>
            <person name="Bassett H."/>
            <person name="Chagne D."/>
            <person name="McCallum J."/>
            <person name="Dzierzon H."/>
            <person name="Deng C."/>
            <person name="Wang Y.Y."/>
            <person name="Barron L."/>
            <person name="Manako K."/>
            <person name="Bowen J."/>
            <person name="Foster T.M."/>
            <person name="Erridge Z.A."/>
            <person name="Tiffin H."/>
            <person name="Waite C.N."/>
            <person name="Davies K.M."/>
            <person name="Grierson E.P."/>
            <person name="Laing W.A."/>
            <person name="Kirk R."/>
            <person name="Chen X."/>
            <person name="Wood M."/>
            <person name="Montefiori M."/>
            <person name="Brummell D.A."/>
            <person name="Schwinn K.E."/>
            <person name="Catanach A."/>
            <person name="Fullerton C."/>
            <person name="Li D."/>
            <person name="Meiyalaghan S."/>
            <person name="Nieuwenhuizen N."/>
            <person name="Read N."/>
            <person name="Prakash R."/>
            <person name="Hunter D."/>
            <person name="Zhang H."/>
            <person name="McKenzie M."/>
            <person name="Knabel M."/>
            <person name="Harris A."/>
            <person name="Allan A.C."/>
            <person name="Gleave A."/>
            <person name="Chen A."/>
            <person name="Janssen B.J."/>
            <person name="Plunkett B."/>
            <person name="Ampomah-Dwamena C."/>
            <person name="Voogd C."/>
            <person name="Leif D."/>
            <person name="Lafferty D."/>
            <person name="Souleyre E.J.F."/>
            <person name="Varkonyi-Gasic E."/>
            <person name="Gambi F."/>
            <person name="Hanley J."/>
            <person name="Yao J.L."/>
            <person name="Cheung J."/>
            <person name="David K.M."/>
            <person name="Warren B."/>
            <person name="Marsh K."/>
            <person name="Snowden K.C."/>
            <person name="Lin-Wang K."/>
            <person name="Brian L."/>
            <person name="Martinez-Sanchez M."/>
            <person name="Wang M."/>
            <person name="Ileperuma N."/>
            <person name="Macnee N."/>
            <person name="Campin R."/>
            <person name="McAtee P."/>
            <person name="Drummond R.S.M."/>
            <person name="Espley R.V."/>
            <person name="Ireland H.S."/>
            <person name="Wu R."/>
            <person name="Atkinson R.G."/>
            <person name="Karunairetnam S."/>
            <person name="Bulley S."/>
            <person name="Chunkath S."/>
            <person name="Hanley Z."/>
            <person name="Storey R."/>
            <person name="Thrimawithana A.H."/>
            <person name="Thomson S."/>
            <person name="David C."/>
            <person name="Testolin R."/>
            <person name="Huang H."/>
            <person name="Hellens R.P."/>
            <person name="Schaffer R.J."/>
        </authorList>
    </citation>
    <scope>NUCLEOTIDE SEQUENCE [LARGE SCALE GENOMIC DNA]</scope>
    <source>
        <strain evidence="9">cv. Red5</strain>
    </source>
</reference>
<protein>
    <submittedName>
        <fullName evidence="8">WRKY transcription factor 40</fullName>
    </submittedName>
</protein>
<dbReference type="SUPFAM" id="SSF118290">
    <property type="entry name" value="WRKY DNA-binding domain"/>
    <property type="match status" value="1"/>
</dbReference>
<evidence type="ECO:0000256" key="4">
    <source>
        <dbReference type="ARBA" id="ARBA00023163"/>
    </source>
</evidence>
<evidence type="ECO:0000256" key="2">
    <source>
        <dbReference type="ARBA" id="ARBA00023015"/>
    </source>
</evidence>
<dbReference type="GO" id="GO:0005634">
    <property type="term" value="C:nucleus"/>
    <property type="evidence" value="ECO:0007669"/>
    <property type="project" value="UniProtKB-SubCell"/>
</dbReference>
<dbReference type="PROSITE" id="PS50811">
    <property type="entry name" value="WRKY"/>
    <property type="match status" value="1"/>
</dbReference>
<evidence type="ECO:0000259" key="7">
    <source>
        <dbReference type="PROSITE" id="PS50811"/>
    </source>
</evidence>
<dbReference type="OMA" id="AEWEDYG"/>
<dbReference type="GO" id="GO:0042742">
    <property type="term" value="P:defense response to bacterium"/>
    <property type="evidence" value="ECO:0007669"/>
    <property type="project" value="UniProtKB-ARBA"/>
</dbReference>
<accession>A0A2R6R4K5</accession>
<dbReference type="Pfam" id="PF03106">
    <property type="entry name" value="WRKY"/>
    <property type="match status" value="1"/>
</dbReference>
<dbReference type="Gramene" id="PSS20949">
    <property type="protein sequence ID" value="PSS20949"/>
    <property type="gene ID" value="CEY00_Acc09988"/>
</dbReference>
<dbReference type="GO" id="GO:0003700">
    <property type="term" value="F:DNA-binding transcription factor activity"/>
    <property type="evidence" value="ECO:0007669"/>
    <property type="project" value="InterPro"/>
</dbReference>
<keyword evidence="4" id="KW-0804">Transcription</keyword>
<keyword evidence="2" id="KW-0805">Transcription regulation</keyword>
<keyword evidence="9" id="KW-1185">Reference proteome</keyword>
<reference evidence="8 9" key="1">
    <citation type="submission" date="2017-07" db="EMBL/GenBank/DDBJ databases">
        <title>An improved, manually edited Actinidia chinensis var. chinensis (kiwifruit) genome highlights the challenges associated with draft genomes and gene prediction in plants.</title>
        <authorList>
            <person name="Pilkington S."/>
            <person name="Crowhurst R."/>
            <person name="Hilario E."/>
            <person name="Nardozza S."/>
            <person name="Fraser L."/>
            <person name="Peng Y."/>
            <person name="Gunaseelan K."/>
            <person name="Simpson R."/>
            <person name="Tahir J."/>
            <person name="Deroles S."/>
            <person name="Templeton K."/>
            <person name="Luo Z."/>
            <person name="Davy M."/>
            <person name="Cheng C."/>
            <person name="Mcneilage M."/>
            <person name="Scaglione D."/>
            <person name="Liu Y."/>
            <person name="Zhang Q."/>
            <person name="Datson P."/>
            <person name="De Silva N."/>
            <person name="Gardiner S."/>
            <person name="Bassett H."/>
            <person name="Chagne D."/>
            <person name="Mccallum J."/>
            <person name="Dzierzon H."/>
            <person name="Deng C."/>
            <person name="Wang Y.-Y."/>
            <person name="Barron N."/>
            <person name="Manako K."/>
            <person name="Bowen J."/>
            <person name="Foster T."/>
            <person name="Erridge Z."/>
            <person name="Tiffin H."/>
            <person name="Waite C."/>
            <person name="Davies K."/>
            <person name="Grierson E."/>
            <person name="Laing W."/>
            <person name="Kirk R."/>
            <person name="Chen X."/>
            <person name="Wood M."/>
            <person name="Montefiori M."/>
            <person name="Brummell D."/>
            <person name="Schwinn K."/>
            <person name="Catanach A."/>
            <person name="Fullerton C."/>
            <person name="Li D."/>
            <person name="Meiyalaghan S."/>
            <person name="Nieuwenhuizen N."/>
            <person name="Read N."/>
            <person name="Prakash R."/>
            <person name="Hunter D."/>
            <person name="Zhang H."/>
            <person name="Mckenzie M."/>
            <person name="Knabel M."/>
            <person name="Harris A."/>
            <person name="Allan A."/>
            <person name="Chen A."/>
            <person name="Janssen B."/>
            <person name="Plunkett B."/>
            <person name="Dwamena C."/>
            <person name="Voogd C."/>
            <person name="Leif D."/>
            <person name="Lafferty D."/>
            <person name="Souleyre E."/>
            <person name="Varkonyi-Gasic E."/>
            <person name="Gambi F."/>
            <person name="Hanley J."/>
            <person name="Yao J.-L."/>
            <person name="Cheung J."/>
            <person name="David K."/>
            <person name="Warren B."/>
            <person name="Marsh K."/>
            <person name="Snowden K."/>
            <person name="Lin-Wang K."/>
            <person name="Brian L."/>
            <person name="Martinez-Sanchez M."/>
            <person name="Wang M."/>
            <person name="Ileperuma N."/>
            <person name="Macnee N."/>
            <person name="Campin R."/>
            <person name="Mcatee P."/>
            <person name="Drummond R."/>
            <person name="Espley R."/>
            <person name="Ireland H."/>
            <person name="Wu R."/>
            <person name="Atkinson R."/>
            <person name="Karunairetnam S."/>
            <person name="Bulley S."/>
            <person name="Chunkath S."/>
            <person name="Hanley Z."/>
            <person name="Storey R."/>
            <person name="Thrimawithana A."/>
            <person name="Thomson S."/>
            <person name="David C."/>
            <person name="Testolin R."/>
        </authorList>
    </citation>
    <scope>NUCLEOTIDE SEQUENCE [LARGE SCALE GENOMIC DNA]</scope>
    <source>
        <strain evidence="9">cv. Red5</strain>
        <tissue evidence="8">Young leaf</tissue>
    </source>
</reference>
<comment type="caution">
    <text evidence="8">The sequence shown here is derived from an EMBL/GenBank/DDBJ whole genome shotgun (WGS) entry which is preliminary data.</text>
</comment>
<dbReference type="FunFam" id="2.20.25.80:FF:000008">
    <property type="entry name" value="WRKY transcription factor 40"/>
    <property type="match status" value="1"/>
</dbReference>
<dbReference type="PANTHER" id="PTHR31429">
    <property type="entry name" value="WRKY TRANSCRIPTION FACTOR 36-RELATED"/>
    <property type="match status" value="1"/>
</dbReference>
<dbReference type="EMBL" id="NKQK01000009">
    <property type="protein sequence ID" value="PSS20949.1"/>
    <property type="molecule type" value="Genomic_DNA"/>
</dbReference>
<dbReference type="PANTHER" id="PTHR31429:SF76">
    <property type="entry name" value="WRKY FAMILY TRANSCRIPTION FACTOR-RELATED"/>
    <property type="match status" value="1"/>
</dbReference>
<dbReference type="GO" id="GO:0050832">
    <property type="term" value="P:defense response to fungus"/>
    <property type="evidence" value="ECO:0007669"/>
    <property type="project" value="UniProtKB-ARBA"/>
</dbReference>
<evidence type="ECO:0000256" key="3">
    <source>
        <dbReference type="ARBA" id="ARBA00023125"/>
    </source>
</evidence>
<dbReference type="OrthoDB" id="1879341at2759"/>
<dbReference type="Proteomes" id="UP000241394">
    <property type="component" value="Chromosome LG9"/>
</dbReference>
<dbReference type="GO" id="GO:0043565">
    <property type="term" value="F:sequence-specific DNA binding"/>
    <property type="evidence" value="ECO:0007669"/>
    <property type="project" value="InterPro"/>
</dbReference>
<dbReference type="InterPro" id="IPR036576">
    <property type="entry name" value="WRKY_dom_sf"/>
</dbReference>
<gene>
    <name evidence="8" type="ORF">CEY00_Acc09988</name>
</gene>
<dbReference type="InParanoid" id="A0A2R6R4K5"/>
<feature type="domain" description="WRKY" evidence="7">
    <location>
        <begin position="129"/>
        <end position="195"/>
    </location>
</feature>
<keyword evidence="5" id="KW-0539">Nucleus</keyword>
<organism evidence="8 9">
    <name type="scientific">Actinidia chinensis var. chinensis</name>
    <name type="common">Chinese soft-hair kiwi</name>
    <dbReference type="NCBI Taxonomy" id="1590841"/>
    <lineage>
        <taxon>Eukaryota</taxon>
        <taxon>Viridiplantae</taxon>
        <taxon>Streptophyta</taxon>
        <taxon>Embryophyta</taxon>
        <taxon>Tracheophyta</taxon>
        <taxon>Spermatophyta</taxon>
        <taxon>Magnoliopsida</taxon>
        <taxon>eudicotyledons</taxon>
        <taxon>Gunneridae</taxon>
        <taxon>Pentapetalae</taxon>
        <taxon>asterids</taxon>
        <taxon>Ericales</taxon>
        <taxon>Actinidiaceae</taxon>
        <taxon>Actinidia</taxon>
    </lineage>
</organism>
<dbReference type="GO" id="GO:0031347">
    <property type="term" value="P:regulation of defense response"/>
    <property type="evidence" value="ECO:0007669"/>
    <property type="project" value="UniProtKB-ARBA"/>
</dbReference>
<proteinExistence type="predicted"/>
<evidence type="ECO:0000256" key="5">
    <source>
        <dbReference type="ARBA" id="ARBA00023242"/>
    </source>
</evidence>
<dbReference type="InterPro" id="IPR044810">
    <property type="entry name" value="WRKY_plant"/>
</dbReference>